<organism evidence="1 2">
    <name type="scientific">Scortum barcoo</name>
    <name type="common">barcoo grunter</name>
    <dbReference type="NCBI Taxonomy" id="214431"/>
    <lineage>
        <taxon>Eukaryota</taxon>
        <taxon>Metazoa</taxon>
        <taxon>Chordata</taxon>
        <taxon>Craniata</taxon>
        <taxon>Vertebrata</taxon>
        <taxon>Euteleostomi</taxon>
        <taxon>Actinopterygii</taxon>
        <taxon>Neopterygii</taxon>
        <taxon>Teleostei</taxon>
        <taxon>Neoteleostei</taxon>
        <taxon>Acanthomorphata</taxon>
        <taxon>Eupercaria</taxon>
        <taxon>Centrarchiformes</taxon>
        <taxon>Terapontoidei</taxon>
        <taxon>Terapontidae</taxon>
        <taxon>Scortum</taxon>
    </lineage>
</organism>
<gene>
    <name evidence="1" type="ORF">L3Q82_010272</name>
</gene>
<accession>A0ACB8WBN7</accession>
<reference evidence="1" key="1">
    <citation type="submission" date="2022-04" db="EMBL/GenBank/DDBJ databases">
        <title>Jade perch genome.</title>
        <authorList>
            <person name="Chao B."/>
        </authorList>
    </citation>
    <scope>NUCLEOTIDE SEQUENCE</scope>
    <source>
        <strain evidence="1">CB-2022</strain>
    </source>
</reference>
<keyword evidence="2" id="KW-1185">Reference proteome</keyword>
<dbReference type="EMBL" id="CM041542">
    <property type="protein sequence ID" value="KAI3365176.1"/>
    <property type="molecule type" value="Genomic_DNA"/>
</dbReference>
<dbReference type="Proteomes" id="UP000831701">
    <property type="component" value="Chromosome 12"/>
</dbReference>
<evidence type="ECO:0000313" key="2">
    <source>
        <dbReference type="Proteomes" id="UP000831701"/>
    </source>
</evidence>
<sequence>SLYKEPFRCAGGAFLYFPGLQFARFAMAAYTLPEGFTDFDMFTFGSALLVGGMLGFFLNAISILSFLTVKEMRTPSNFFVFNLAVADLSLNINGLTAAYASYLRYWPFGQDGCAYHGFQGMIAVLSSISFMAAIAWDRYHQYCTRQKLLWSTALTMSSIIWILSIFWAAVPLMGWGVYDFEPMRTCCTLDYTRGDRDYVTYMLSLVLLYLMFPAFTMLSCYDSINKHFKKVHHYRFNTSWPLRVMLMCWGPYVLMCIYACFENVKVVSPKLRMVLPVIAKTNPFFNALLYSFGNEFYRGGVWHFLTGQKIVDPDIKKSK</sequence>
<feature type="non-terminal residue" evidence="1">
    <location>
        <position position="1"/>
    </location>
</feature>
<proteinExistence type="predicted"/>
<protein>
    <submittedName>
        <fullName evidence="1">Uncharacterized protein</fullName>
    </submittedName>
</protein>
<evidence type="ECO:0000313" key="1">
    <source>
        <dbReference type="EMBL" id="KAI3365176.1"/>
    </source>
</evidence>
<comment type="caution">
    <text evidence="1">The sequence shown here is derived from an EMBL/GenBank/DDBJ whole genome shotgun (WGS) entry which is preliminary data.</text>
</comment>
<name>A0ACB8WBN7_9TELE</name>